<evidence type="ECO:0000313" key="2">
    <source>
        <dbReference type="EMBL" id="ODV84236.1"/>
    </source>
</evidence>
<dbReference type="Proteomes" id="UP000094801">
    <property type="component" value="Unassembled WGS sequence"/>
</dbReference>
<evidence type="ECO:0000256" key="1">
    <source>
        <dbReference type="SAM" id="MobiDB-lite"/>
    </source>
</evidence>
<feature type="compositionally biased region" description="Polar residues" evidence="1">
    <location>
        <begin position="494"/>
        <end position="508"/>
    </location>
</feature>
<gene>
    <name evidence="2" type="ORF">CANARDRAFT_29389</name>
</gene>
<feature type="region of interest" description="Disordered" evidence="1">
    <location>
        <begin position="468"/>
        <end position="508"/>
    </location>
</feature>
<feature type="region of interest" description="Disordered" evidence="1">
    <location>
        <begin position="332"/>
        <end position="351"/>
    </location>
</feature>
<feature type="region of interest" description="Disordered" evidence="1">
    <location>
        <begin position="237"/>
        <end position="269"/>
    </location>
</feature>
<protein>
    <submittedName>
        <fullName evidence="2">Uncharacterized protein</fullName>
    </submittedName>
</protein>
<dbReference type="EMBL" id="KV453858">
    <property type="protein sequence ID" value="ODV84236.1"/>
    <property type="molecule type" value="Genomic_DNA"/>
</dbReference>
<evidence type="ECO:0000313" key="3">
    <source>
        <dbReference type="Proteomes" id="UP000094801"/>
    </source>
</evidence>
<keyword evidence="3" id="KW-1185">Reference proteome</keyword>
<feature type="compositionally biased region" description="Polar residues" evidence="1">
    <location>
        <begin position="241"/>
        <end position="264"/>
    </location>
</feature>
<dbReference type="OrthoDB" id="3991295at2759"/>
<name>A0A1E4SXK7_9ASCO</name>
<accession>A0A1E4SXK7</accession>
<proteinExistence type="predicted"/>
<sequence>MKEPSPLKKSVFESPFLSTRSPSSRSLSANLFENDNLLSNKNVTGNVSSKRSFSLLDDFESGNTDLDDIFDTPRDLKKPNSLDHNVDSDFLASCLPSLEFGRYLMKVGLDDGLFETTPDLDFSNVTKTTIEADVEDDQDTDEISDHEKFSEEIKLGEESKEQLDGLIGNLSLDELDMQVRSNHYNPMEDHHDNDHRIDDLDFGNELKKFLDSSPDKGRMILDEIFDHNENFDNLEFDNLDESSTNTDESETAPFNPSEQSLSSKQEIKSDTHFNSSSSFANFSSKNYRFALGDDLSRTQIYTDPTPFTAEQIYNNYIRESYMVSHSSKQLRSPMRICSPSTTKHSEPEKPTLKSRKNLLNLIVESSDGNLDDATKYATEINAINSTGIPIPEKTTELVTIPTSGPDIGGVKKSAIVKAILARNNPLSSDLHRHKLAGLKTKSNRSSIRSDVVQKNGFYTKKEQREFLKRTERSSHFEEEDDKENKRLKNDNHTSAKMKTISPLSSNSQNPFGSGAVPVKKIFNFSSNSIKGKKVTWATSLEW</sequence>
<organism evidence="2 3">
    <name type="scientific">[Candida] arabinofermentans NRRL YB-2248</name>
    <dbReference type="NCBI Taxonomy" id="983967"/>
    <lineage>
        <taxon>Eukaryota</taxon>
        <taxon>Fungi</taxon>
        <taxon>Dikarya</taxon>
        <taxon>Ascomycota</taxon>
        <taxon>Saccharomycotina</taxon>
        <taxon>Pichiomycetes</taxon>
        <taxon>Pichiales</taxon>
        <taxon>Pichiaceae</taxon>
        <taxon>Ogataea</taxon>
        <taxon>Ogataea/Candida clade</taxon>
    </lineage>
</organism>
<reference evidence="3" key="1">
    <citation type="submission" date="2016-04" db="EMBL/GenBank/DDBJ databases">
        <title>Comparative genomics of biotechnologically important yeasts.</title>
        <authorList>
            <consortium name="DOE Joint Genome Institute"/>
            <person name="Riley R."/>
            <person name="Haridas S."/>
            <person name="Wolfe K.H."/>
            <person name="Lopes M.R."/>
            <person name="Hittinger C.T."/>
            <person name="Goker M."/>
            <person name="Salamov A."/>
            <person name="Wisecaver J."/>
            <person name="Long T.M."/>
            <person name="Aerts A.L."/>
            <person name="Barry K."/>
            <person name="Choi C."/>
            <person name="Clum A."/>
            <person name="Coughlan A.Y."/>
            <person name="Deshpande S."/>
            <person name="Douglass A.P."/>
            <person name="Hanson S.J."/>
            <person name="Klenk H.-P."/>
            <person name="Labutti K."/>
            <person name="Lapidus A."/>
            <person name="Lindquist E."/>
            <person name="Lipzen A."/>
            <person name="Meier-Kolthoff J.P."/>
            <person name="Ohm R.A."/>
            <person name="Otillar R.P."/>
            <person name="Pangilinan J."/>
            <person name="Peng Y."/>
            <person name="Rokas A."/>
            <person name="Rosa C.A."/>
            <person name="Scheuner C."/>
            <person name="Sibirny A.A."/>
            <person name="Slot J.C."/>
            <person name="Stielow J.B."/>
            <person name="Sun H."/>
            <person name="Kurtzman C.P."/>
            <person name="Blackwell M."/>
            <person name="Grigoriev I.V."/>
            <person name="Jeffries T.W."/>
        </authorList>
    </citation>
    <scope>NUCLEOTIDE SEQUENCE [LARGE SCALE GENOMIC DNA]</scope>
    <source>
        <strain evidence="3">NRRL YB-2248</strain>
    </source>
</reference>
<dbReference type="AlphaFoldDB" id="A0A1E4SXK7"/>
<feature type="compositionally biased region" description="Basic and acidic residues" evidence="1">
    <location>
        <begin position="468"/>
        <end position="493"/>
    </location>
</feature>